<dbReference type="EMBL" id="QUNO01000006">
    <property type="protein sequence ID" value="REH47321.1"/>
    <property type="molecule type" value="Genomic_DNA"/>
</dbReference>
<accession>A0A3E0HLL6</accession>
<dbReference type="Proteomes" id="UP000256269">
    <property type="component" value="Unassembled WGS sequence"/>
</dbReference>
<keyword evidence="2" id="KW-1185">Reference proteome</keyword>
<dbReference type="RefSeq" id="WP_170217640.1">
    <property type="nucleotide sequence ID" value="NZ_CP144375.1"/>
</dbReference>
<reference evidence="1 2" key="1">
    <citation type="submission" date="2018-08" db="EMBL/GenBank/DDBJ databases">
        <title>Genomic Encyclopedia of Archaeal and Bacterial Type Strains, Phase II (KMG-II): from individual species to whole genera.</title>
        <authorList>
            <person name="Goeker M."/>
        </authorList>
    </citation>
    <scope>NUCLEOTIDE SEQUENCE [LARGE SCALE GENOMIC DNA]</scope>
    <source>
        <strain evidence="1 2">DSM 45791</strain>
    </source>
</reference>
<dbReference type="Gene3D" id="1.25.40.10">
    <property type="entry name" value="Tetratricopeptide repeat domain"/>
    <property type="match status" value="1"/>
</dbReference>
<evidence type="ECO:0000313" key="2">
    <source>
        <dbReference type="Proteomes" id="UP000256269"/>
    </source>
</evidence>
<sequence>MAGNLSRACIGLGDYQQALKHGQHGLALRRQCGDRPGEALALHHLARAWQGLGDHPRAIDLCQKALAIGRTNPTLPLASVGEPLETLAECLHHTGHTSDAIPLWREAADTFHQYGEPHRAAQVRDLLRALADSREISVDPHDGDE</sequence>
<dbReference type="InterPro" id="IPR019734">
    <property type="entry name" value="TPR_rpt"/>
</dbReference>
<proteinExistence type="predicted"/>
<organism evidence="1 2">
    <name type="scientific">Kutzneria buriramensis</name>
    <dbReference type="NCBI Taxonomy" id="1045776"/>
    <lineage>
        <taxon>Bacteria</taxon>
        <taxon>Bacillati</taxon>
        <taxon>Actinomycetota</taxon>
        <taxon>Actinomycetes</taxon>
        <taxon>Pseudonocardiales</taxon>
        <taxon>Pseudonocardiaceae</taxon>
        <taxon>Kutzneria</taxon>
    </lineage>
</organism>
<dbReference type="SUPFAM" id="SSF48452">
    <property type="entry name" value="TPR-like"/>
    <property type="match status" value="1"/>
</dbReference>
<dbReference type="InterPro" id="IPR011990">
    <property type="entry name" value="TPR-like_helical_dom_sf"/>
</dbReference>
<dbReference type="AlphaFoldDB" id="A0A3E0HLL6"/>
<name>A0A3E0HLL6_9PSEU</name>
<dbReference type="SMART" id="SM00028">
    <property type="entry name" value="TPR"/>
    <property type="match status" value="2"/>
</dbReference>
<gene>
    <name evidence="1" type="ORF">BCF44_106486</name>
</gene>
<dbReference type="Pfam" id="PF13424">
    <property type="entry name" value="TPR_12"/>
    <property type="match status" value="1"/>
</dbReference>
<comment type="caution">
    <text evidence="1">The sequence shown here is derived from an EMBL/GenBank/DDBJ whole genome shotgun (WGS) entry which is preliminary data.</text>
</comment>
<protein>
    <submittedName>
        <fullName evidence="1">Tetratricopeptide repeat protein</fullName>
    </submittedName>
</protein>
<evidence type="ECO:0000313" key="1">
    <source>
        <dbReference type="EMBL" id="REH47321.1"/>
    </source>
</evidence>